<dbReference type="InterPro" id="IPR012337">
    <property type="entry name" value="RNaseH-like_sf"/>
</dbReference>
<dbReference type="InterPro" id="IPR047201">
    <property type="entry name" value="ERI-1_3'hExo-like"/>
</dbReference>
<dbReference type="SMART" id="SM00479">
    <property type="entry name" value="EXOIII"/>
    <property type="match status" value="1"/>
</dbReference>
<keyword evidence="6" id="KW-1185">Reference proteome</keyword>
<dbReference type="AlphaFoldDB" id="Q2WBD0"/>
<evidence type="ECO:0000259" key="4">
    <source>
        <dbReference type="SMART" id="SM00479"/>
    </source>
</evidence>
<evidence type="ECO:0000256" key="1">
    <source>
        <dbReference type="ARBA" id="ARBA00022722"/>
    </source>
</evidence>
<name>Q2WBD0_PARM1</name>
<reference evidence="5 6" key="1">
    <citation type="journal article" date="2005" name="DNA Res.">
        <title>Complete genome sequence of the facultative anaerobic magnetotactic bacterium Magnetospirillum sp. strain AMB-1.</title>
        <authorList>
            <person name="Matsunaga T."/>
            <person name="Okamura Y."/>
            <person name="Fukuda Y."/>
            <person name="Wahyudi A.T."/>
            <person name="Murase Y."/>
            <person name="Takeyama H."/>
        </authorList>
    </citation>
    <scope>NUCLEOTIDE SEQUENCE [LARGE SCALE GENOMIC DNA]</scope>
    <source>
        <strain evidence="6">ATCC 700264 / AMB-1</strain>
    </source>
</reference>
<dbReference type="GO" id="GO:0003676">
    <property type="term" value="F:nucleic acid binding"/>
    <property type="evidence" value="ECO:0007669"/>
    <property type="project" value="InterPro"/>
</dbReference>
<dbReference type="HOGENOM" id="CLU_1426446_0_0_5"/>
<dbReference type="KEGG" id="mag:amb0041"/>
<dbReference type="PANTHER" id="PTHR23044:SF61">
    <property type="entry name" value="3'-5' EXORIBONUCLEASE 1-RELATED"/>
    <property type="match status" value="1"/>
</dbReference>
<keyword evidence="1" id="KW-0540">Nuclease</keyword>
<sequence length="188" mass="20259">MAKVTGVVVYDLEYTTWEGARERRWSGPGEHREVVQVGAVRLDDGAELSLLVKPRLNPGLSTYFTDLTGITQDQVDRAGMDFPEALCRLADFAAGADLGSNGADEGVLRENCALTGCAFPFDGRCRDLAPLLITAAGAQAHIYSCEMAATFGLNADQRAHDALGDARQVAQVLRHLLKTGRVRPSDLL</sequence>
<evidence type="ECO:0000256" key="2">
    <source>
        <dbReference type="ARBA" id="ARBA00022801"/>
    </source>
</evidence>
<evidence type="ECO:0000256" key="3">
    <source>
        <dbReference type="ARBA" id="ARBA00022839"/>
    </source>
</evidence>
<dbReference type="Gene3D" id="3.30.420.10">
    <property type="entry name" value="Ribonuclease H-like superfamily/Ribonuclease H"/>
    <property type="match status" value="1"/>
</dbReference>
<dbReference type="SUPFAM" id="SSF53098">
    <property type="entry name" value="Ribonuclease H-like"/>
    <property type="match status" value="1"/>
</dbReference>
<dbReference type="CDD" id="cd06133">
    <property type="entry name" value="ERI-1_3'hExo_like"/>
    <property type="match status" value="1"/>
</dbReference>
<dbReference type="Pfam" id="PF00929">
    <property type="entry name" value="RNase_T"/>
    <property type="match status" value="1"/>
</dbReference>
<dbReference type="InterPro" id="IPR036397">
    <property type="entry name" value="RNaseH_sf"/>
</dbReference>
<dbReference type="Proteomes" id="UP000007058">
    <property type="component" value="Chromosome"/>
</dbReference>
<proteinExistence type="predicted"/>
<keyword evidence="2" id="KW-0378">Hydrolase</keyword>
<dbReference type="GO" id="GO:0000175">
    <property type="term" value="F:3'-5'-RNA exonuclease activity"/>
    <property type="evidence" value="ECO:0007669"/>
    <property type="project" value="InterPro"/>
</dbReference>
<protein>
    <submittedName>
        <fullName evidence="5">Inhibitor of the KinA pathway to sporulation</fullName>
    </submittedName>
</protein>
<evidence type="ECO:0000313" key="5">
    <source>
        <dbReference type="EMBL" id="BAE48845.1"/>
    </source>
</evidence>
<keyword evidence="3" id="KW-0269">Exonuclease</keyword>
<gene>
    <name evidence="5" type="ordered locus">amb0041</name>
</gene>
<dbReference type="PANTHER" id="PTHR23044">
    <property type="entry name" value="3'-5' EXONUCLEASE ERI1-RELATED"/>
    <property type="match status" value="1"/>
</dbReference>
<dbReference type="InterPro" id="IPR051274">
    <property type="entry name" value="3-5_Exoribonuclease"/>
</dbReference>
<dbReference type="STRING" id="342108.amb0041"/>
<dbReference type="InterPro" id="IPR013520">
    <property type="entry name" value="Ribonucl_H"/>
</dbReference>
<dbReference type="GO" id="GO:0006259">
    <property type="term" value="P:DNA metabolic process"/>
    <property type="evidence" value="ECO:0007669"/>
    <property type="project" value="UniProtKB-ARBA"/>
</dbReference>
<accession>Q2WBD0</accession>
<dbReference type="EMBL" id="AP007255">
    <property type="protein sequence ID" value="BAE48845.1"/>
    <property type="molecule type" value="Genomic_DNA"/>
</dbReference>
<evidence type="ECO:0000313" key="6">
    <source>
        <dbReference type="Proteomes" id="UP000007058"/>
    </source>
</evidence>
<feature type="domain" description="Exonuclease" evidence="4">
    <location>
        <begin position="6"/>
        <end position="182"/>
    </location>
</feature>
<organism evidence="5 6">
    <name type="scientific">Paramagnetospirillum magneticum (strain ATCC 700264 / AMB-1)</name>
    <name type="common">Magnetospirillum magneticum</name>
    <dbReference type="NCBI Taxonomy" id="342108"/>
    <lineage>
        <taxon>Bacteria</taxon>
        <taxon>Pseudomonadati</taxon>
        <taxon>Pseudomonadota</taxon>
        <taxon>Alphaproteobacteria</taxon>
        <taxon>Rhodospirillales</taxon>
        <taxon>Magnetospirillaceae</taxon>
        <taxon>Paramagnetospirillum</taxon>
    </lineage>
</organism>